<dbReference type="InterPro" id="IPR036388">
    <property type="entry name" value="WH-like_DNA-bd_sf"/>
</dbReference>
<sequence>MGSIACPERPDEREAGAAIVPVWSEWLVAGEKPVSPISSLSGGPTVGRARNAEEVGPVVGTEDEAEPGDVLPVSEVLTGDELAEAIGEDTFRVSAEETEGARRERFERDALGFLDPMYSAALRMTRNPADAEDLLQEAFAKAYASFHQFREGTNLKAWLYRILTNTFINSYRKKQREPQRTAAEEIEDWQLARAESHMSTGLRSAEAQALDHLPDSDVKDALQAIPEEFRIAVYLADVEGFAYKEIADIMGTPIGTVMSRLHRGRRQLRGMLEDYARERGLVPAGSGAGQESKGAGS</sequence>
<dbReference type="PROSITE" id="PS01063">
    <property type="entry name" value="SIGMA70_ECF"/>
    <property type="match status" value="1"/>
</dbReference>
<dbReference type="InterPro" id="IPR039425">
    <property type="entry name" value="RNA_pol_sigma-70-like"/>
</dbReference>
<dbReference type="GO" id="GO:0006950">
    <property type="term" value="P:response to stress"/>
    <property type="evidence" value="ECO:0007669"/>
    <property type="project" value="UniProtKB-ARBA"/>
</dbReference>
<dbReference type="SUPFAM" id="SSF88659">
    <property type="entry name" value="Sigma3 and sigma4 domains of RNA polymerase sigma factors"/>
    <property type="match status" value="1"/>
</dbReference>
<dbReference type="AlphaFoldDB" id="A0A561EV02"/>
<keyword evidence="3 6" id="KW-0731">Sigma factor</keyword>
<evidence type="ECO:0000256" key="6">
    <source>
        <dbReference type="RuleBase" id="RU000716"/>
    </source>
</evidence>
<dbReference type="OrthoDB" id="9803470at2"/>
<dbReference type="GO" id="GO:0006352">
    <property type="term" value="P:DNA-templated transcription initiation"/>
    <property type="evidence" value="ECO:0007669"/>
    <property type="project" value="InterPro"/>
</dbReference>
<protein>
    <recommendedName>
        <fullName evidence="6">RNA polymerase sigma factor</fullName>
    </recommendedName>
</protein>
<dbReference type="Gene3D" id="1.10.10.10">
    <property type="entry name" value="Winged helix-like DNA-binding domain superfamily/Winged helix DNA-binding domain"/>
    <property type="match status" value="1"/>
</dbReference>
<accession>A0A561EV02</accession>
<gene>
    <name evidence="9" type="ORF">FB465_4528</name>
</gene>
<dbReference type="InterPro" id="IPR014284">
    <property type="entry name" value="RNA_pol_sigma-70_dom"/>
</dbReference>
<dbReference type="Pfam" id="PF04542">
    <property type="entry name" value="Sigma70_r2"/>
    <property type="match status" value="1"/>
</dbReference>
<reference evidence="9 10" key="1">
    <citation type="submission" date="2019-06" db="EMBL/GenBank/DDBJ databases">
        <title>Sequencing the genomes of 1000 actinobacteria strains.</title>
        <authorList>
            <person name="Klenk H.-P."/>
        </authorList>
    </citation>
    <scope>NUCLEOTIDE SEQUENCE [LARGE SCALE GENOMIC DNA]</scope>
    <source>
        <strain evidence="9 10">DSM 41649</strain>
    </source>
</reference>
<keyword evidence="5 6" id="KW-0804">Transcription</keyword>
<evidence type="ECO:0000256" key="2">
    <source>
        <dbReference type="ARBA" id="ARBA00023015"/>
    </source>
</evidence>
<dbReference type="NCBIfam" id="TIGR02947">
    <property type="entry name" value="SigH_actino"/>
    <property type="match status" value="1"/>
</dbReference>
<dbReference type="InterPro" id="IPR007627">
    <property type="entry name" value="RNA_pol_sigma70_r2"/>
</dbReference>
<feature type="domain" description="RNA polymerase sigma factor 70 region 4 type 2" evidence="8">
    <location>
        <begin position="218"/>
        <end position="268"/>
    </location>
</feature>
<evidence type="ECO:0000313" key="10">
    <source>
        <dbReference type="Proteomes" id="UP000318416"/>
    </source>
</evidence>
<dbReference type="GO" id="GO:0016987">
    <property type="term" value="F:sigma factor activity"/>
    <property type="evidence" value="ECO:0007669"/>
    <property type="project" value="UniProtKB-KW"/>
</dbReference>
<comment type="similarity">
    <text evidence="1 6">Belongs to the sigma-70 factor family. ECF subfamily.</text>
</comment>
<keyword evidence="4 6" id="KW-0238">DNA-binding</keyword>
<evidence type="ECO:0000259" key="7">
    <source>
        <dbReference type="Pfam" id="PF04542"/>
    </source>
</evidence>
<keyword evidence="2 6" id="KW-0805">Transcription regulation</keyword>
<dbReference type="Gene3D" id="1.10.1740.10">
    <property type="match status" value="1"/>
</dbReference>
<dbReference type="InterPro" id="IPR013325">
    <property type="entry name" value="RNA_pol_sigma_r2"/>
</dbReference>
<dbReference type="InterPro" id="IPR013249">
    <property type="entry name" value="RNA_pol_sigma70_r4_t2"/>
</dbReference>
<keyword evidence="10" id="KW-1185">Reference proteome</keyword>
<dbReference type="InterPro" id="IPR000838">
    <property type="entry name" value="RNA_pol_sigma70_ECF_CS"/>
</dbReference>
<dbReference type="CDD" id="cd06171">
    <property type="entry name" value="Sigma70_r4"/>
    <property type="match status" value="1"/>
</dbReference>
<dbReference type="Proteomes" id="UP000318416">
    <property type="component" value="Unassembled WGS sequence"/>
</dbReference>
<feature type="domain" description="RNA polymerase sigma-70 region 2" evidence="7">
    <location>
        <begin position="115"/>
        <end position="176"/>
    </location>
</feature>
<evidence type="ECO:0000256" key="4">
    <source>
        <dbReference type="ARBA" id="ARBA00023125"/>
    </source>
</evidence>
<dbReference type="GO" id="GO:0003677">
    <property type="term" value="F:DNA binding"/>
    <property type="evidence" value="ECO:0007669"/>
    <property type="project" value="UniProtKB-KW"/>
</dbReference>
<evidence type="ECO:0000256" key="1">
    <source>
        <dbReference type="ARBA" id="ARBA00010641"/>
    </source>
</evidence>
<dbReference type="SUPFAM" id="SSF88946">
    <property type="entry name" value="Sigma2 domain of RNA polymerase sigma factors"/>
    <property type="match status" value="1"/>
</dbReference>
<dbReference type="Pfam" id="PF08281">
    <property type="entry name" value="Sigma70_r4_2"/>
    <property type="match status" value="1"/>
</dbReference>
<evidence type="ECO:0000259" key="8">
    <source>
        <dbReference type="Pfam" id="PF08281"/>
    </source>
</evidence>
<dbReference type="EMBL" id="VIVR01000001">
    <property type="protein sequence ID" value="TWE19411.1"/>
    <property type="molecule type" value="Genomic_DNA"/>
</dbReference>
<name>A0A561EV02_9ACTN</name>
<dbReference type="NCBIfam" id="TIGR02937">
    <property type="entry name" value="sigma70-ECF"/>
    <property type="match status" value="1"/>
</dbReference>
<dbReference type="InterPro" id="IPR013324">
    <property type="entry name" value="RNA_pol_sigma_r3/r4-like"/>
</dbReference>
<dbReference type="InterPro" id="IPR014293">
    <property type="entry name" value="RNA_pol_sigma70_actinobac"/>
</dbReference>
<comment type="caution">
    <text evidence="9">The sequence shown here is derived from an EMBL/GenBank/DDBJ whole genome shotgun (WGS) entry which is preliminary data.</text>
</comment>
<dbReference type="PANTHER" id="PTHR43133:SF59">
    <property type="entry name" value="ECF RNA POLYMERASE SIGMA FACTOR SIGR"/>
    <property type="match status" value="1"/>
</dbReference>
<organism evidence="9 10">
    <name type="scientific">Kitasatospora atroaurantiaca</name>
    <dbReference type="NCBI Taxonomy" id="285545"/>
    <lineage>
        <taxon>Bacteria</taxon>
        <taxon>Bacillati</taxon>
        <taxon>Actinomycetota</taxon>
        <taxon>Actinomycetes</taxon>
        <taxon>Kitasatosporales</taxon>
        <taxon>Streptomycetaceae</taxon>
        <taxon>Kitasatospora</taxon>
    </lineage>
</organism>
<evidence type="ECO:0000256" key="5">
    <source>
        <dbReference type="ARBA" id="ARBA00023163"/>
    </source>
</evidence>
<evidence type="ECO:0000256" key="3">
    <source>
        <dbReference type="ARBA" id="ARBA00023082"/>
    </source>
</evidence>
<dbReference type="FunFam" id="1.10.10.10:FF:000068">
    <property type="entry name" value="RNA polymerase sigma factor"/>
    <property type="match status" value="1"/>
</dbReference>
<proteinExistence type="inferred from homology"/>
<dbReference type="PANTHER" id="PTHR43133">
    <property type="entry name" value="RNA POLYMERASE ECF-TYPE SIGMA FACTO"/>
    <property type="match status" value="1"/>
</dbReference>
<evidence type="ECO:0000313" key="9">
    <source>
        <dbReference type="EMBL" id="TWE19411.1"/>
    </source>
</evidence>